<comment type="caution">
    <text evidence="1">The sequence shown here is derived from an EMBL/GenBank/DDBJ whole genome shotgun (WGS) entry which is preliminary data.</text>
</comment>
<gene>
    <name evidence="1" type="ORF">NUW54_g3035</name>
</gene>
<protein>
    <submittedName>
        <fullName evidence="1">Uncharacterized protein</fullName>
    </submittedName>
</protein>
<accession>A0ACC1Q249</accession>
<name>A0ACC1Q249_9APHY</name>
<dbReference type="EMBL" id="JANSHE010000612">
    <property type="protein sequence ID" value="KAJ3008759.1"/>
    <property type="molecule type" value="Genomic_DNA"/>
</dbReference>
<dbReference type="Proteomes" id="UP001144978">
    <property type="component" value="Unassembled WGS sequence"/>
</dbReference>
<organism evidence="1 2">
    <name type="scientific">Trametes sanguinea</name>
    <dbReference type="NCBI Taxonomy" id="158606"/>
    <lineage>
        <taxon>Eukaryota</taxon>
        <taxon>Fungi</taxon>
        <taxon>Dikarya</taxon>
        <taxon>Basidiomycota</taxon>
        <taxon>Agaricomycotina</taxon>
        <taxon>Agaricomycetes</taxon>
        <taxon>Polyporales</taxon>
        <taxon>Polyporaceae</taxon>
        <taxon>Trametes</taxon>
    </lineage>
</organism>
<proteinExistence type="predicted"/>
<reference evidence="1" key="1">
    <citation type="submission" date="2022-08" db="EMBL/GenBank/DDBJ databases">
        <title>Genome Sequence of Pycnoporus sanguineus.</title>
        <authorList>
            <person name="Buettner E."/>
        </authorList>
    </citation>
    <scope>NUCLEOTIDE SEQUENCE</scope>
    <source>
        <strain evidence="1">CG-C14</strain>
    </source>
</reference>
<evidence type="ECO:0000313" key="1">
    <source>
        <dbReference type="EMBL" id="KAJ3008759.1"/>
    </source>
</evidence>
<sequence length="167" mass="18664">MSEELHLSCQICLSLFLLDGSPEAEPVAAPCGTVDRNHVCRDLSDRPQVMSSTAIAAPLPDMTIGLLKVYLNLEESEFDRELQKAVHEATAPEAPDLDVTLAIEECEEKLHALQEEQQYNQQVLSALESQWIAIDKLHDDAKKRANELEGKLHVLTERLAELEGRHD</sequence>
<evidence type="ECO:0000313" key="2">
    <source>
        <dbReference type="Proteomes" id="UP001144978"/>
    </source>
</evidence>
<keyword evidence="2" id="KW-1185">Reference proteome</keyword>